<dbReference type="AlphaFoldDB" id="A0A170PNG2"/>
<organism evidence="2">
    <name type="scientific">hydrothermal vent metagenome</name>
    <dbReference type="NCBI Taxonomy" id="652676"/>
    <lineage>
        <taxon>unclassified sequences</taxon>
        <taxon>metagenomes</taxon>
        <taxon>ecological metagenomes</taxon>
    </lineage>
</organism>
<keyword evidence="1" id="KW-1133">Transmembrane helix</keyword>
<keyword evidence="1" id="KW-0812">Transmembrane</keyword>
<proteinExistence type="predicted"/>
<evidence type="ECO:0000313" key="2">
    <source>
        <dbReference type="EMBL" id="CUS44126.1"/>
    </source>
</evidence>
<gene>
    <name evidence="2" type="ORF">MGWOODY_Smn2438</name>
</gene>
<feature type="transmembrane region" description="Helical" evidence="1">
    <location>
        <begin position="80"/>
        <end position="98"/>
    </location>
</feature>
<feature type="transmembrane region" description="Helical" evidence="1">
    <location>
        <begin position="110"/>
        <end position="130"/>
    </location>
</feature>
<keyword evidence="1" id="KW-0472">Membrane</keyword>
<evidence type="ECO:0000256" key="1">
    <source>
        <dbReference type="SAM" id="Phobius"/>
    </source>
</evidence>
<name>A0A170PNG2_9ZZZZ</name>
<protein>
    <submittedName>
        <fullName evidence="2">Uncharacterized protein</fullName>
    </submittedName>
</protein>
<dbReference type="EMBL" id="CZQE01000113">
    <property type="protein sequence ID" value="CUS44126.1"/>
    <property type="molecule type" value="Genomic_DNA"/>
</dbReference>
<sequence length="151" mass="17043">MLRIILYEMILIICCVYALARGGAPERSAAAMMLAASLASFVTQSQPFSGSFQKMQMWVFVIDMLLLVGLFVLAVASTRFWPLWLAGFQLLAVTAHFIRAVDQSALSRGYQFLISFEAYPMLLLVALGAWRHRRRLQLYGADRSWRDSSSL</sequence>
<accession>A0A170PNG2</accession>
<reference evidence="2" key="1">
    <citation type="submission" date="2015-10" db="EMBL/GenBank/DDBJ databases">
        <authorList>
            <person name="Gilbert D.G."/>
        </authorList>
    </citation>
    <scope>NUCLEOTIDE SEQUENCE</scope>
</reference>
<feature type="transmembrane region" description="Helical" evidence="1">
    <location>
        <begin position="55"/>
        <end position="73"/>
    </location>
</feature>